<dbReference type="KEGG" id="arf:AR1Y2_1768"/>
<dbReference type="Pfam" id="PF13175">
    <property type="entry name" value="AAA_15"/>
    <property type="match status" value="2"/>
</dbReference>
<dbReference type="InterPro" id="IPR051396">
    <property type="entry name" value="Bact_Antivir_Def_Nuclease"/>
</dbReference>
<keyword evidence="3" id="KW-1185">Reference proteome</keyword>
<evidence type="ECO:0000313" key="2">
    <source>
        <dbReference type="EMBL" id="QCP35222.1"/>
    </source>
</evidence>
<protein>
    <submittedName>
        <fullName evidence="2">Overcoming lysogenization defect protein</fullName>
    </submittedName>
</protein>
<dbReference type="OrthoDB" id="1093370at2"/>
<proteinExistence type="predicted"/>
<organism evidence="2 3">
    <name type="scientific">Anaerostipes rhamnosivorans</name>
    <dbReference type="NCBI Taxonomy" id="1229621"/>
    <lineage>
        <taxon>Bacteria</taxon>
        <taxon>Bacillati</taxon>
        <taxon>Bacillota</taxon>
        <taxon>Clostridia</taxon>
        <taxon>Lachnospirales</taxon>
        <taxon>Lachnospiraceae</taxon>
        <taxon>Anaerostipes</taxon>
    </lineage>
</organism>
<evidence type="ECO:0000259" key="1">
    <source>
        <dbReference type="Pfam" id="PF13175"/>
    </source>
</evidence>
<dbReference type="EMBL" id="CP040058">
    <property type="protein sequence ID" value="QCP35222.1"/>
    <property type="molecule type" value="Genomic_DNA"/>
</dbReference>
<dbReference type="InterPro" id="IPR027417">
    <property type="entry name" value="P-loop_NTPase"/>
</dbReference>
<dbReference type="Proteomes" id="UP000298653">
    <property type="component" value="Chromosome"/>
</dbReference>
<name>A0A4P8IBZ2_9FIRM</name>
<gene>
    <name evidence="2" type="ORF">AR1Y2_1768</name>
</gene>
<feature type="domain" description="Endonuclease GajA/Old nuclease/RecF-like AAA" evidence="1">
    <location>
        <begin position="1"/>
        <end position="43"/>
    </location>
</feature>
<dbReference type="Gene3D" id="3.40.50.300">
    <property type="entry name" value="P-loop containing nucleotide triphosphate hydrolases"/>
    <property type="match status" value="1"/>
</dbReference>
<dbReference type="RefSeq" id="WP_137328634.1">
    <property type="nucleotide sequence ID" value="NZ_CP040058.1"/>
</dbReference>
<dbReference type="PANTHER" id="PTHR43581">
    <property type="entry name" value="ATP/GTP PHOSPHATASE"/>
    <property type="match status" value="1"/>
</dbReference>
<dbReference type="AlphaFoldDB" id="A0A4P8IBZ2"/>
<dbReference type="InterPro" id="IPR041685">
    <property type="entry name" value="AAA_GajA/Old/RecF-like"/>
</dbReference>
<reference evidence="2 3" key="1">
    <citation type="submission" date="2019-05" db="EMBL/GenBank/DDBJ databases">
        <title>Complete genome sequencing of Anaerostipes rhamnosivorans.</title>
        <authorList>
            <person name="Bui T.P.N."/>
            <person name="de Vos W.M."/>
        </authorList>
    </citation>
    <scope>NUCLEOTIDE SEQUENCE [LARGE SCALE GENOMIC DNA]</scope>
    <source>
        <strain evidence="2 3">1y2</strain>
    </source>
</reference>
<dbReference type="SUPFAM" id="SSF52540">
    <property type="entry name" value="P-loop containing nucleoside triphosphate hydrolases"/>
    <property type="match status" value="1"/>
</dbReference>
<feature type="domain" description="Endonuclease GajA/Old nuclease/RecF-like AAA" evidence="1">
    <location>
        <begin position="136"/>
        <end position="339"/>
    </location>
</feature>
<evidence type="ECO:0000313" key="3">
    <source>
        <dbReference type="Proteomes" id="UP000298653"/>
    </source>
</evidence>
<dbReference type="PANTHER" id="PTHR43581:SF4">
    <property type="entry name" value="ATP_GTP PHOSPHATASE"/>
    <property type="match status" value="1"/>
</dbReference>
<sequence length="618" mass="72571">MQITSLSIHNFKSIKTMHLTNIRNALILVGKNNAGKSSVLDAVRAAGGQYEITEDDFHSSGQNIEIGISLSITQEDLKLLHLEGIVSHYKRYEIWEKNFRERLPSFQDGSLTFSFIANRNGRILYQDGFQKNNPYIPKVFPKIYYMDTERDISQIQEDLFISQEDKLLTQMRSDCCMFDRKKQCTHCFQCIGLIHQKMPEELNAFETSKLFEYKLYHLNLDRFVEKVNKSFHKNGGVGDVFYYMNYDMNALLKVRSMIYSREHQGARTVEQQGKGIRSIYILSLLEAYVEESAKIPCIIMMEVPEIYLHPELQKAAGDLLYKLSEKNQVMFTTHAPNLIFNFNSRQIRQILLDKDAYSVVREKTDLGVILNDLGYTAADLMDVNFVFIVEGKQDKSRLPLLLERYYSEVCDEDGRLKRIAIITTNSCTNIKTYANLKYMNQIYLKDQFLMIRDSDGKDPDVLGKQLCRYYDERSISDVDPLPKVTRRNVLILKYYSFENYFLNPAVMVKLNLINTEEEFYETLFQKWQEYLHRLKSGRHLMEVLGRTLTSPDDVKAHMEEIKIYLRGHNLFDIFYGPYKKEERELLRQYIELAPREDFQDILAAIDDFIYFKSKRTRD</sequence>
<accession>A0A4P8IBZ2</accession>